<gene>
    <name evidence="4" type="ORF">ABC228_07705</name>
</gene>
<comment type="caution">
    <text evidence="4">The sequence shown here is derived from an EMBL/GenBank/DDBJ whole genome shotgun (WGS) entry which is preliminary data.</text>
</comment>
<dbReference type="InterPro" id="IPR036680">
    <property type="entry name" value="SPOR-like_sf"/>
</dbReference>
<dbReference type="Gene3D" id="3.30.70.1070">
    <property type="entry name" value="Sporulation related repeat"/>
    <property type="match status" value="1"/>
</dbReference>
<dbReference type="Proteomes" id="UP001444625">
    <property type="component" value="Unassembled WGS sequence"/>
</dbReference>
<dbReference type="CDD" id="cd02696">
    <property type="entry name" value="MurNAc-LAA"/>
    <property type="match status" value="1"/>
</dbReference>
<reference evidence="4 5" key="1">
    <citation type="submission" date="2024-05" db="EMBL/GenBank/DDBJ databases">
        <authorList>
            <person name="Haq I."/>
            <person name="Ullah Z."/>
            <person name="Ahmad R."/>
            <person name="Li M."/>
            <person name="Tong Y."/>
        </authorList>
    </citation>
    <scope>NUCLEOTIDE SEQUENCE [LARGE SCALE GENOMIC DNA]</scope>
    <source>
        <strain evidence="4 5">16A2E</strain>
    </source>
</reference>
<evidence type="ECO:0000256" key="1">
    <source>
        <dbReference type="ARBA" id="ARBA00022801"/>
    </source>
</evidence>
<dbReference type="SUPFAM" id="SSF53187">
    <property type="entry name" value="Zn-dependent exopeptidases"/>
    <property type="match status" value="1"/>
</dbReference>
<dbReference type="InterPro" id="IPR002508">
    <property type="entry name" value="MurNAc-LAA_cat"/>
</dbReference>
<dbReference type="RefSeq" id="WP_345824528.1">
    <property type="nucleotide sequence ID" value="NZ_JBDIML010000002.1"/>
</dbReference>
<keyword evidence="1" id="KW-0378">Hydrolase</keyword>
<protein>
    <submittedName>
        <fullName evidence="4">N-acetylmuramoyl-L-alanine amidase</fullName>
    </submittedName>
</protein>
<evidence type="ECO:0000259" key="3">
    <source>
        <dbReference type="PROSITE" id="PS51724"/>
    </source>
</evidence>
<dbReference type="SMART" id="SM00646">
    <property type="entry name" value="Ami_3"/>
    <property type="match status" value="1"/>
</dbReference>
<feature type="region of interest" description="Disordered" evidence="2">
    <location>
        <begin position="1"/>
        <end position="20"/>
    </location>
</feature>
<accession>A0ABU9XFL6</accession>
<dbReference type="Pfam" id="PF05036">
    <property type="entry name" value="SPOR"/>
    <property type="match status" value="1"/>
</dbReference>
<dbReference type="PANTHER" id="PTHR30404">
    <property type="entry name" value="N-ACETYLMURAMOYL-L-ALANINE AMIDASE"/>
    <property type="match status" value="1"/>
</dbReference>
<dbReference type="InterPro" id="IPR007730">
    <property type="entry name" value="SPOR-like_dom"/>
</dbReference>
<evidence type="ECO:0000313" key="4">
    <source>
        <dbReference type="EMBL" id="MEN2767068.1"/>
    </source>
</evidence>
<feature type="domain" description="SPOR" evidence="3">
    <location>
        <begin position="188"/>
        <end position="268"/>
    </location>
</feature>
<dbReference type="SUPFAM" id="SSF110997">
    <property type="entry name" value="Sporulation related repeat"/>
    <property type="match status" value="1"/>
</dbReference>
<evidence type="ECO:0000313" key="5">
    <source>
        <dbReference type="Proteomes" id="UP001444625"/>
    </source>
</evidence>
<dbReference type="PROSITE" id="PS51724">
    <property type="entry name" value="SPOR"/>
    <property type="match status" value="1"/>
</dbReference>
<dbReference type="Pfam" id="PF01520">
    <property type="entry name" value="Amidase_3"/>
    <property type="match status" value="1"/>
</dbReference>
<sequence length="268" mass="30122">MKLYLDPGHGGNDPGAQGNGLQEKNINLDIALKINNLLTSNYENVDVKMSRTSDITKSLSQRTNEANTWGADYYVSIHCNAFNGSAQGYEDYIHSSLSDSSQTARYQDILHEEITAVNQLRDRGKKKANFHVLRESNMPAFLSENGFIDNAHDASFMRDNSWRQQVAQGHVNGIARAFNLPQKNNNDPEPDVFYVILAGSFQSRDNAESRVENLQDNHIAAFVSTTTISGERWYRVQAGAFANPNNAERHLDTVQQIVPDAYIQQEQR</sequence>
<keyword evidence="5" id="KW-1185">Reference proteome</keyword>
<organism evidence="4 5">
    <name type="scientific">Ornithinibacillus xuwenensis</name>
    <dbReference type="NCBI Taxonomy" id="3144668"/>
    <lineage>
        <taxon>Bacteria</taxon>
        <taxon>Bacillati</taxon>
        <taxon>Bacillota</taxon>
        <taxon>Bacilli</taxon>
        <taxon>Bacillales</taxon>
        <taxon>Bacillaceae</taxon>
        <taxon>Ornithinibacillus</taxon>
    </lineage>
</organism>
<dbReference type="EMBL" id="JBDIML010000002">
    <property type="protein sequence ID" value="MEN2767068.1"/>
    <property type="molecule type" value="Genomic_DNA"/>
</dbReference>
<dbReference type="Gene3D" id="3.40.630.40">
    <property type="entry name" value="Zn-dependent exopeptidases"/>
    <property type="match status" value="1"/>
</dbReference>
<name>A0ABU9XFL6_9BACI</name>
<proteinExistence type="predicted"/>
<evidence type="ECO:0000256" key="2">
    <source>
        <dbReference type="SAM" id="MobiDB-lite"/>
    </source>
</evidence>
<dbReference type="InterPro" id="IPR050695">
    <property type="entry name" value="N-acetylmuramoyl_amidase_3"/>
</dbReference>
<dbReference type="PANTHER" id="PTHR30404:SF0">
    <property type="entry name" value="N-ACETYLMURAMOYL-L-ALANINE AMIDASE AMIC"/>
    <property type="match status" value="1"/>
</dbReference>